<dbReference type="EMBL" id="JAURUR010000020">
    <property type="protein sequence ID" value="MDP9766104.1"/>
    <property type="molecule type" value="Genomic_DNA"/>
</dbReference>
<evidence type="ECO:0000256" key="1">
    <source>
        <dbReference type="SAM" id="Phobius"/>
    </source>
</evidence>
<keyword evidence="1" id="KW-0472">Membrane</keyword>
<keyword evidence="3" id="KW-1185">Reference proteome</keyword>
<feature type="transmembrane region" description="Helical" evidence="1">
    <location>
        <begin position="12"/>
        <end position="32"/>
    </location>
</feature>
<protein>
    <submittedName>
        <fullName evidence="2">Uncharacterized protein</fullName>
    </submittedName>
</protein>
<keyword evidence="1" id="KW-0812">Transmembrane</keyword>
<dbReference type="Proteomes" id="UP001232163">
    <property type="component" value="Unassembled WGS sequence"/>
</dbReference>
<reference evidence="2 3" key="1">
    <citation type="submission" date="2023-07" db="EMBL/GenBank/DDBJ databases">
        <title>Genomic Encyclopedia of Type Strains, Phase IV (KMG-IV): sequencing the most valuable type-strain genomes for metagenomic binning, comparative biology and taxonomic classification.</title>
        <authorList>
            <person name="Goeker M."/>
        </authorList>
    </citation>
    <scope>NUCLEOTIDE SEQUENCE [LARGE SCALE GENOMIC DNA]</scope>
    <source>
        <strain evidence="2 3">NIO-1023</strain>
    </source>
</reference>
<gene>
    <name evidence="2" type="ORF">QO006_003568</name>
</gene>
<name>A0ABT9MI01_9DEIO</name>
<organism evidence="2 3">
    <name type="scientific">Deinococcus enclensis</name>
    <dbReference type="NCBI Taxonomy" id="1049582"/>
    <lineage>
        <taxon>Bacteria</taxon>
        <taxon>Thermotogati</taxon>
        <taxon>Deinococcota</taxon>
        <taxon>Deinococci</taxon>
        <taxon>Deinococcales</taxon>
        <taxon>Deinococcaceae</taxon>
        <taxon>Deinococcus</taxon>
    </lineage>
</organism>
<evidence type="ECO:0000313" key="3">
    <source>
        <dbReference type="Proteomes" id="UP001232163"/>
    </source>
</evidence>
<dbReference type="RefSeq" id="WP_307468944.1">
    <property type="nucleotide sequence ID" value="NZ_JAURUR010000020.1"/>
</dbReference>
<accession>A0ABT9MI01</accession>
<evidence type="ECO:0000313" key="2">
    <source>
        <dbReference type="EMBL" id="MDP9766104.1"/>
    </source>
</evidence>
<sequence length="91" mass="9992">MPEIDERPVFRLRTVMAVALGMTLGGLLHLRAPSLFPEQIDLDTTQRLVTFFLTVSLSVLVIGRDRRLALALLGLSVGFGLHGAASFFLVR</sequence>
<comment type="caution">
    <text evidence="2">The sequence shown here is derived from an EMBL/GenBank/DDBJ whole genome shotgun (WGS) entry which is preliminary data.</text>
</comment>
<proteinExistence type="predicted"/>
<keyword evidence="1" id="KW-1133">Transmembrane helix</keyword>
<feature type="transmembrane region" description="Helical" evidence="1">
    <location>
        <begin position="44"/>
        <end position="62"/>
    </location>
</feature>
<feature type="transmembrane region" description="Helical" evidence="1">
    <location>
        <begin position="69"/>
        <end position="90"/>
    </location>
</feature>